<name>A0A7S3A0E9_9RHOD</name>
<dbReference type="InterPro" id="IPR000719">
    <property type="entry name" value="Prot_kinase_dom"/>
</dbReference>
<feature type="domain" description="Protein kinase" evidence="1">
    <location>
        <begin position="132"/>
        <end position="389"/>
    </location>
</feature>
<dbReference type="SUPFAM" id="SSF56112">
    <property type="entry name" value="Protein kinase-like (PK-like)"/>
    <property type="match status" value="1"/>
</dbReference>
<dbReference type="InterPro" id="IPR011009">
    <property type="entry name" value="Kinase-like_dom_sf"/>
</dbReference>
<dbReference type="GO" id="GO:0004672">
    <property type="term" value="F:protein kinase activity"/>
    <property type="evidence" value="ECO:0007669"/>
    <property type="project" value="InterPro"/>
</dbReference>
<dbReference type="AlphaFoldDB" id="A0A7S3A0E9"/>
<dbReference type="PANTHER" id="PTHR24347">
    <property type="entry name" value="SERINE/THREONINE-PROTEIN KINASE"/>
    <property type="match status" value="1"/>
</dbReference>
<dbReference type="Pfam" id="PF00069">
    <property type="entry name" value="Pkinase"/>
    <property type="match status" value="1"/>
</dbReference>
<organism evidence="2">
    <name type="scientific">Rhodosorus marinus</name>
    <dbReference type="NCBI Taxonomy" id="101924"/>
    <lineage>
        <taxon>Eukaryota</taxon>
        <taxon>Rhodophyta</taxon>
        <taxon>Stylonematophyceae</taxon>
        <taxon>Stylonematales</taxon>
        <taxon>Stylonemataceae</taxon>
        <taxon>Rhodosorus</taxon>
    </lineage>
</organism>
<sequence length="393" mass="45083">MDEVEQSVGSSGSHSRVENGKSVRFAGEEEICRDDLFHRGWVFRRNGLRKIPVFATLDGTKFDLRERAFSTAVLEQIDVRFCKVIGNRTRKSICIKSKTQKAISFFTDSREEMLAWLERLESLANWDLERNYEVLEKVESDRDKVVYYAIDRRTGKRVTLRAVLKSKADKKHLEVAKLVCENLESDHVVRNMDIVESKEKVFFVEEFPDGGTLADYQRRSPGHCLPETEARVIIRHILQAVNDLHAQDIAHRNLKLENVAITIGKDGDVRPKISEFGMSSFTNGDLQTMRTTVGSPYFVAPEVVLNKKYDKKCDIWSCGMILFALLTGTHAYEYEDYSDLRKKLIQFDISATKGWDDLDPGCQKFLGRTLARNPEERYTASEALKDPWILGKL</sequence>
<dbReference type="PROSITE" id="PS50011">
    <property type="entry name" value="PROTEIN_KINASE_DOM"/>
    <property type="match status" value="1"/>
</dbReference>
<dbReference type="SUPFAM" id="SSF50729">
    <property type="entry name" value="PH domain-like"/>
    <property type="match status" value="1"/>
</dbReference>
<dbReference type="Gene3D" id="1.10.510.10">
    <property type="entry name" value="Transferase(Phosphotransferase) domain 1"/>
    <property type="match status" value="1"/>
</dbReference>
<proteinExistence type="predicted"/>
<dbReference type="EMBL" id="HBHW01031371">
    <property type="protein sequence ID" value="CAE0056136.1"/>
    <property type="molecule type" value="Transcribed_RNA"/>
</dbReference>
<dbReference type="GO" id="GO:0005524">
    <property type="term" value="F:ATP binding"/>
    <property type="evidence" value="ECO:0007669"/>
    <property type="project" value="InterPro"/>
</dbReference>
<protein>
    <recommendedName>
        <fullName evidence="1">Protein kinase domain-containing protein</fullName>
    </recommendedName>
</protein>
<evidence type="ECO:0000259" key="1">
    <source>
        <dbReference type="PROSITE" id="PS50011"/>
    </source>
</evidence>
<evidence type="ECO:0000313" key="2">
    <source>
        <dbReference type="EMBL" id="CAE0056136.1"/>
    </source>
</evidence>
<accession>A0A7S3A0E9</accession>
<gene>
    <name evidence="2" type="ORF">RMAR00112_LOCUS24178</name>
</gene>
<reference evidence="2" key="1">
    <citation type="submission" date="2021-01" db="EMBL/GenBank/DDBJ databases">
        <authorList>
            <person name="Corre E."/>
            <person name="Pelletier E."/>
            <person name="Niang G."/>
            <person name="Scheremetjew M."/>
            <person name="Finn R."/>
            <person name="Kale V."/>
            <person name="Holt S."/>
            <person name="Cochrane G."/>
            <person name="Meng A."/>
            <person name="Brown T."/>
            <person name="Cohen L."/>
        </authorList>
    </citation>
    <scope>NUCLEOTIDE SEQUENCE</scope>
    <source>
        <strain evidence="2">CCMP 769</strain>
    </source>
</reference>